<accession>A0A9W8J0R5</accession>
<dbReference type="OrthoDB" id="9991317at2759"/>
<dbReference type="InterPro" id="IPR024983">
    <property type="entry name" value="CHAT_dom"/>
</dbReference>
<sequence>MSMSEKISVEDEARVHLQLAKEWEELLTIVRSTVPGLENFLQPSPCSTLLQHLPDSGPIVVINAHEDCCDAIALIAGLNEPFHIPLHSFSLKKAKTYSSALSALLVQNDLRMRTVEMDMDQEADTEHGLTGRAARPCVDNPLRDGVVVRNILEALWKEVVKPILDALGFSRLQLSSETELPRIWWCPTGPVSFLPLHGAGIYRGKDSDNILNYAVSSYTPSIALLAERVKTNHPIDHNVSGIFLTSQPDVSGLPTISGTTEEVRSIHKQAVNHGVRVMNLEGSDVTVDKALEHMEEFSCIHLACHASQDQNQPLQSRFRFHSGSLDLSKIIRKNFKNADLAFLSACQTSTGEEKLSEEVVHLAAGMLVAGYRRVIATMWAIADKHAPEVASDFYDYLLARRVEADGSGFDGSDSAYALHHAIKQLRKRLNDSEQSLLTWIPYVHFGF</sequence>
<evidence type="ECO:0000259" key="1">
    <source>
        <dbReference type="Pfam" id="PF12770"/>
    </source>
</evidence>
<gene>
    <name evidence="2" type="ORF">H1R20_g12897</name>
</gene>
<name>A0A9W8J0R5_9AGAR</name>
<dbReference type="EMBL" id="JANBPK010001239">
    <property type="protein sequence ID" value="KAJ2924194.1"/>
    <property type="molecule type" value="Genomic_DNA"/>
</dbReference>
<organism evidence="2 3">
    <name type="scientific">Candolleomyces eurysporus</name>
    <dbReference type="NCBI Taxonomy" id="2828524"/>
    <lineage>
        <taxon>Eukaryota</taxon>
        <taxon>Fungi</taxon>
        <taxon>Dikarya</taxon>
        <taxon>Basidiomycota</taxon>
        <taxon>Agaricomycotina</taxon>
        <taxon>Agaricomycetes</taxon>
        <taxon>Agaricomycetidae</taxon>
        <taxon>Agaricales</taxon>
        <taxon>Agaricineae</taxon>
        <taxon>Psathyrellaceae</taxon>
        <taxon>Candolleomyces</taxon>
    </lineage>
</organism>
<evidence type="ECO:0000313" key="3">
    <source>
        <dbReference type="Proteomes" id="UP001140091"/>
    </source>
</evidence>
<dbReference type="AlphaFoldDB" id="A0A9W8J0R5"/>
<feature type="non-terminal residue" evidence="2">
    <location>
        <position position="447"/>
    </location>
</feature>
<keyword evidence="3" id="KW-1185">Reference proteome</keyword>
<dbReference type="Proteomes" id="UP001140091">
    <property type="component" value="Unassembled WGS sequence"/>
</dbReference>
<dbReference type="Pfam" id="PF12770">
    <property type="entry name" value="CHAT"/>
    <property type="match status" value="1"/>
</dbReference>
<reference evidence="2" key="1">
    <citation type="submission" date="2022-06" db="EMBL/GenBank/DDBJ databases">
        <title>Genome Sequence of Candolleomyces eurysporus.</title>
        <authorList>
            <person name="Buettner E."/>
        </authorList>
    </citation>
    <scope>NUCLEOTIDE SEQUENCE</scope>
    <source>
        <strain evidence="2">VTCC 930004</strain>
    </source>
</reference>
<feature type="domain" description="CHAT" evidence="1">
    <location>
        <begin position="151"/>
        <end position="446"/>
    </location>
</feature>
<comment type="caution">
    <text evidence="2">The sequence shown here is derived from an EMBL/GenBank/DDBJ whole genome shotgun (WGS) entry which is preliminary data.</text>
</comment>
<protein>
    <recommendedName>
        <fullName evidence="1">CHAT domain-containing protein</fullName>
    </recommendedName>
</protein>
<evidence type="ECO:0000313" key="2">
    <source>
        <dbReference type="EMBL" id="KAJ2924194.1"/>
    </source>
</evidence>
<proteinExistence type="predicted"/>